<keyword evidence="2" id="KW-0472">Membrane</keyword>
<dbReference type="Gene3D" id="1.20.1600.10">
    <property type="entry name" value="Outer membrane efflux proteins (OEP)"/>
    <property type="match status" value="1"/>
</dbReference>
<reference evidence="3 4" key="1">
    <citation type="submission" date="2020-05" db="EMBL/GenBank/DDBJ databases">
        <title>Complete closed genome sequence of Defluviicoccus vanus.</title>
        <authorList>
            <person name="Bessarab I."/>
            <person name="Arumugam K."/>
            <person name="Maszenan A.M."/>
            <person name="Seviour R.J."/>
            <person name="Williams R.B."/>
        </authorList>
    </citation>
    <scope>NUCLEOTIDE SEQUENCE [LARGE SCALE GENOMIC DNA]</scope>
    <source>
        <strain evidence="3 4">Ben 114</strain>
    </source>
</reference>
<keyword evidence="4" id="KW-1185">Reference proteome</keyword>
<keyword evidence="2" id="KW-0449">Lipoprotein</keyword>
<comment type="subcellular location">
    <subcellularLocation>
        <location evidence="2">Cell membrane</location>
        <topology evidence="2">Lipid-anchor</topology>
    </subcellularLocation>
</comment>
<dbReference type="NCBIfam" id="TIGR01845">
    <property type="entry name" value="outer_NodT"/>
    <property type="match status" value="1"/>
</dbReference>
<comment type="similarity">
    <text evidence="1 2">Belongs to the outer membrane factor (OMF) (TC 1.B.17) family.</text>
</comment>
<evidence type="ECO:0000256" key="2">
    <source>
        <dbReference type="RuleBase" id="RU362097"/>
    </source>
</evidence>
<sequence>MVGPDYQTPSTHVADQWLEAGTEGVVTERQDDRVWWAVFNDPVLNQLIDIAYQQNLSLMQAGAQVLQARAQLGIAVGNFYPQQQQATGDLAYTRQSQKAPFATTGNSDLFTFTQASLGIGLSWEVDFWGKFRRAIQNADALFLASVANYDNVLVTLTADVASTYVTIRTLEEQLAIARENVRIQKESLEIARARFEGGATSERDVAQAETVLASTEASIPQIEQQLQQAKNALALQLGMPPTPLNNLLSAGHGIPQAPKDVAVGIPADLLRRRPDIRQAELQAVAQNARIGFEKAALYPSLSLTGNFGYLGSDWSTYDLSDIFTSKARQWSVGPAVQWNILNYGQITNQVRTQDAAFQASIFAYQNTVLQAQREVEDGLAQFLQSQQRTVLQARAASAAKRSLDLSILQYREGIVDFTTVLTAQQDQLSAQNQLVLASGDIPQGLILTYRALGGGWQIREGRDFLPPEVQEAMAKRTDWGNVLTPVNLLQPSVPALPGAEDVSAKVRVPEW</sequence>
<keyword evidence="2" id="KW-0564">Palmitate</keyword>
<gene>
    <name evidence="3" type="ORF">HQ394_14510</name>
</gene>
<keyword evidence="2" id="KW-1134">Transmembrane beta strand</keyword>
<dbReference type="Gene3D" id="2.20.200.10">
    <property type="entry name" value="Outer membrane efflux proteins (OEP)"/>
    <property type="match status" value="1"/>
</dbReference>
<dbReference type="SUPFAM" id="SSF56954">
    <property type="entry name" value="Outer membrane efflux proteins (OEP)"/>
    <property type="match status" value="1"/>
</dbReference>
<dbReference type="Proteomes" id="UP000516369">
    <property type="component" value="Chromosome"/>
</dbReference>
<organism evidence="3 4">
    <name type="scientific">Defluviicoccus vanus</name>
    <dbReference type="NCBI Taxonomy" id="111831"/>
    <lineage>
        <taxon>Bacteria</taxon>
        <taxon>Pseudomonadati</taxon>
        <taxon>Pseudomonadota</taxon>
        <taxon>Alphaproteobacteria</taxon>
        <taxon>Rhodospirillales</taxon>
        <taxon>Rhodospirillaceae</taxon>
        <taxon>Defluviicoccus</taxon>
    </lineage>
</organism>
<accession>A0A7H1N3N7</accession>
<protein>
    <submittedName>
        <fullName evidence="3">Efflux transporter outer membrane subunit</fullName>
    </submittedName>
</protein>
<evidence type="ECO:0000256" key="1">
    <source>
        <dbReference type="ARBA" id="ARBA00007613"/>
    </source>
</evidence>
<dbReference type="KEGG" id="dvn:HQ394_14510"/>
<dbReference type="GO" id="GO:0005886">
    <property type="term" value="C:plasma membrane"/>
    <property type="evidence" value="ECO:0007669"/>
    <property type="project" value="UniProtKB-SubCell"/>
</dbReference>
<dbReference type="InterPro" id="IPR010131">
    <property type="entry name" value="MdtP/NodT-like"/>
</dbReference>
<dbReference type="PANTHER" id="PTHR30203:SF30">
    <property type="entry name" value="OUTER MEMBRANE PROTEIN-RELATED"/>
    <property type="match status" value="1"/>
</dbReference>
<evidence type="ECO:0000313" key="3">
    <source>
        <dbReference type="EMBL" id="QNT70323.1"/>
    </source>
</evidence>
<dbReference type="Pfam" id="PF02321">
    <property type="entry name" value="OEP"/>
    <property type="match status" value="2"/>
</dbReference>
<dbReference type="GO" id="GO:0015562">
    <property type="term" value="F:efflux transmembrane transporter activity"/>
    <property type="evidence" value="ECO:0007669"/>
    <property type="project" value="InterPro"/>
</dbReference>
<name>A0A7H1N3N7_9PROT</name>
<dbReference type="PANTHER" id="PTHR30203">
    <property type="entry name" value="OUTER MEMBRANE CATION EFFLUX PROTEIN"/>
    <property type="match status" value="1"/>
</dbReference>
<dbReference type="AlphaFoldDB" id="A0A7H1N3N7"/>
<keyword evidence="2" id="KW-0812">Transmembrane</keyword>
<proteinExistence type="inferred from homology"/>
<dbReference type="EMBL" id="CP053923">
    <property type="protein sequence ID" value="QNT70323.1"/>
    <property type="molecule type" value="Genomic_DNA"/>
</dbReference>
<evidence type="ECO:0000313" key="4">
    <source>
        <dbReference type="Proteomes" id="UP000516369"/>
    </source>
</evidence>
<dbReference type="InterPro" id="IPR003423">
    <property type="entry name" value="OMP_efflux"/>
</dbReference>